<evidence type="ECO:0000256" key="10">
    <source>
        <dbReference type="ARBA" id="ARBA00023239"/>
    </source>
</evidence>
<dbReference type="GO" id="GO:0004794">
    <property type="term" value="F:threonine deaminase activity"/>
    <property type="evidence" value="ECO:0007669"/>
    <property type="project" value="UniProtKB-UniRule"/>
</dbReference>
<keyword evidence="6 13" id="KW-0028">Amino-acid biosynthesis</keyword>
<dbReference type="InterPro" id="IPR000634">
    <property type="entry name" value="Ser/Thr_deHydtase_PyrdxlP-BS"/>
</dbReference>
<evidence type="ECO:0000256" key="4">
    <source>
        <dbReference type="ARBA" id="ARBA00010869"/>
    </source>
</evidence>
<dbReference type="FunFam" id="3.40.1020.10:FF:000001">
    <property type="entry name" value="L-threonine dehydratase"/>
    <property type="match status" value="1"/>
</dbReference>
<dbReference type="Gene3D" id="3.40.1020.10">
    <property type="entry name" value="Biosynthetic Threonine Deaminase, Domain 3"/>
    <property type="match status" value="1"/>
</dbReference>
<keyword evidence="8" id="KW-0677">Repeat</keyword>
<dbReference type="STRING" id="1072685.IX83_01260"/>
<comment type="cofactor">
    <cofactor evidence="2 13">
        <name>pyridoxal 5'-phosphate</name>
        <dbReference type="ChEBI" id="CHEBI:597326"/>
    </cofactor>
</comment>
<evidence type="ECO:0000313" key="16">
    <source>
        <dbReference type="Proteomes" id="UP000028945"/>
    </source>
</evidence>
<dbReference type="FunFam" id="3.40.50.1100:FF:000008">
    <property type="entry name" value="L-threonine dehydratase"/>
    <property type="match status" value="1"/>
</dbReference>
<dbReference type="PANTHER" id="PTHR48078">
    <property type="entry name" value="THREONINE DEHYDRATASE, MITOCHONDRIAL-RELATED"/>
    <property type="match status" value="1"/>
</dbReference>
<dbReference type="CDD" id="cd04906">
    <property type="entry name" value="ACT_ThrD-I_1"/>
    <property type="match status" value="1"/>
</dbReference>
<dbReference type="GO" id="GO:0006567">
    <property type="term" value="P:L-threonine catabolic process"/>
    <property type="evidence" value="ECO:0007669"/>
    <property type="project" value="TreeGrafter"/>
</dbReference>
<dbReference type="PROSITE" id="PS00165">
    <property type="entry name" value="DEHYDRATASE_SER_THR"/>
    <property type="match status" value="1"/>
</dbReference>
<evidence type="ECO:0000256" key="6">
    <source>
        <dbReference type="ARBA" id="ARBA00022605"/>
    </source>
</evidence>
<keyword evidence="11 13" id="KW-0100">Branched-chain amino acid biosynthesis</keyword>
<dbReference type="PANTHER" id="PTHR48078:SF11">
    <property type="entry name" value="THREONINE DEHYDRATASE, MITOCHONDRIAL"/>
    <property type="match status" value="1"/>
</dbReference>
<dbReference type="eggNOG" id="COG1171">
    <property type="taxonomic scope" value="Bacteria"/>
</dbReference>
<dbReference type="UniPathway" id="UPA00047">
    <property type="reaction ID" value="UER00054"/>
</dbReference>
<evidence type="ECO:0000256" key="13">
    <source>
        <dbReference type="RuleBase" id="RU362012"/>
    </source>
</evidence>
<feature type="domain" description="ACT-like" evidence="14">
    <location>
        <begin position="330"/>
        <end position="401"/>
    </location>
</feature>
<comment type="function">
    <text evidence="12 13">Catalyzes the anaerobic formation of alpha-ketobutyrate and ammonia from threonine in a two-step reaction. The first step involved a dehydration of threonine and a production of enamine intermediates (aminocrotonate), which tautomerizes to its imine form (iminobutyrate). Both intermediates are unstable and short-lived. The second step is the nonenzymatic hydrolysis of the enamine/imine intermediates to form 2-ketobutyrate and free ammonia. In the low water environment of the cell, the second step is accelerated by RidA.</text>
</comment>
<organism evidence="15 16">
    <name type="scientific">Basilea psittacipulmonis DSM 24701</name>
    <dbReference type="NCBI Taxonomy" id="1072685"/>
    <lineage>
        <taxon>Bacteria</taxon>
        <taxon>Pseudomonadati</taxon>
        <taxon>Pseudomonadota</taxon>
        <taxon>Betaproteobacteria</taxon>
        <taxon>Burkholderiales</taxon>
        <taxon>Alcaligenaceae</taxon>
        <taxon>Basilea</taxon>
    </lineage>
</organism>
<dbReference type="GO" id="GO:0030170">
    <property type="term" value="F:pyridoxal phosphate binding"/>
    <property type="evidence" value="ECO:0007669"/>
    <property type="project" value="InterPro"/>
</dbReference>
<dbReference type="GO" id="GO:0003941">
    <property type="term" value="F:L-serine ammonia-lyase activity"/>
    <property type="evidence" value="ECO:0007669"/>
    <property type="project" value="TreeGrafter"/>
</dbReference>
<dbReference type="InterPro" id="IPR001721">
    <property type="entry name" value="TD_ACT-like"/>
</dbReference>
<evidence type="ECO:0000256" key="5">
    <source>
        <dbReference type="ARBA" id="ARBA00011881"/>
    </source>
</evidence>
<dbReference type="NCBIfam" id="NF006674">
    <property type="entry name" value="PRK09224.1"/>
    <property type="match status" value="1"/>
</dbReference>
<dbReference type="OrthoDB" id="9811476at2"/>
<gene>
    <name evidence="13" type="primary">ilvA</name>
    <name evidence="15" type="ORF">IX83_01260</name>
</gene>
<keyword evidence="16" id="KW-1185">Reference proteome</keyword>
<keyword evidence="9 13" id="KW-0663">Pyridoxal phosphate</keyword>
<comment type="catalytic activity">
    <reaction evidence="1 13">
        <text>L-threonine = 2-oxobutanoate + NH4(+)</text>
        <dbReference type="Rhea" id="RHEA:22108"/>
        <dbReference type="ChEBI" id="CHEBI:16763"/>
        <dbReference type="ChEBI" id="CHEBI:28938"/>
        <dbReference type="ChEBI" id="CHEBI:57926"/>
        <dbReference type="EC" id="4.3.1.19"/>
    </reaction>
</comment>
<evidence type="ECO:0000256" key="8">
    <source>
        <dbReference type="ARBA" id="ARBA00022737"/>
    </source>
</evidence>
<evidence type="ECO:0000256" key="9">
    <source>
        <dbReference type="ARBA" id="ARBA00022898"/>
    </source>
</evidence>
<dbReference type="InterPro" id="IPR045865">
    <property type="entry name" value="ACT-like_dom_sf"/>
</dbReference>
<dbReference type="RefSeq" id="WP_038498240.1">
    <property type="nucleotide sequence ID" value="NZ_AFWK01000078.1"/>
</dbReference>
<dbReference type="InterPro" id="IPR001926">
    <property type="entry name" value="TrpB-like_PALP"/>
</dbReference>
<evidence type="ECO:0000259" key="14">
    <source>
        <dbReference type="PROSITE" id="PS51672"/>
    </source>
</evidence>
<proteinExistence type="inferred from homology"/>
<evidence type="ECO:0000256" key="11">
    <source>
        <dbReference type="ARBA" id="ARBA00023304"/>
    </source>
</evidence>
<dbReference type="EC" id="4.3.1.19" evidence="13"/>
<sequence>MKTNDYLKLILTSHVYDVAQETPLEKAKLLSQRLKNTVLLKREDTQPVFSFKLRGAYNKMSHLSTAQIEQGVIAASAGNHAQGVAMSAQKMGCKAVIVMPISTPKVKVEAVKRFGAQAVLHGDSYTDAYDYAKKLEKEEGLTFVHPFDDPYVIAGQGTIGMEIMRQYSGKIDAIFCPIGGGGLISGVAAYIKALHPQVKVIGVQTEDSCAMLRSIKANRRLKLSDVGLFSDGTAVKQVGAETFKLVKSLVDDFVTVDTYALCASIRDVFQDTRSILEPSGALALAGAEAYIKAHGWEGKTVVAINSGANMNFDRLRFVSERADAGAYKEALFSVTMPEKQGSFRKLCRAIGSRSVTEFSYRLADKEIAHVLVGIQIDSKEEIQKVAEQIRKKGFEVEDLSNDDLTKSHLRFLCGGKSGLADDEVLYRIQFPERPGALMRFLQTMQPNWNISLFHYRNVGSDMGSVLIGMQVPVPERPAFLKALDSIGYPYSEQTKNPMYKAFLQN</sequence>
<evidence type="ECO:0000256" key="12">
    <source>
        <dbReference type="ARBA" id="ARBA00025527"/>
    </source>
</evidence>
<dbReference type="Proteomes" id="UP000028945">
    <property type="component" value="Chromosome"/>
</dbReference>
<dbReference type="AlphaFoldDB" id="A0A077DFI7"/>
<evidence type="ECO:0000256" key="3">
    <source>
        <dbReference type="ARBA" id="ARBA00004810"/>
    </source>
</evidence>
<dbReference type="Pfam" id="PF00585">
    <property type="entry name" value="Thr_dehydrat_C"/>
    <property type="match status" value="2"/>
</dbReference>
<dbReference type="CDD" id="cd04907">
    <property type="entry name" value="ACT_ThrD-I_2"/>
    <property type="match status" value="1"/>
</dbReference>
<dbReference type="SUPFAM" id="SSF55021">
    <property type="entry name" value="ACT-like"/>
    <property type="match status" value="2"/>
</dbReference>
<name>A0A077DFI7_9BURK</name>
<comment type="similarity">
    <text evidence="4 13">Belongs to the serine/threonine dehydratase family.</text>
</comment>
<dbReference type="GO" id="GO:0006565">
    <property type="term" value="P:L-serine catabolic process"/>
    <property type="evidence" value="ECO:0007669"/>
    <property type="project" value="TreeGrafter"/>
</dbReference>
<dbReference type="Gene3D" id="3.40.50.1100">
    <property type="match status" value="2"/>
</dbReference>
<comment type="subunit">
    <text evidence="5 13">Homotetramer.</text>
</comment>
<dbReference type="NCBIfam" id="TIGR01124">
    <property type="entry name" value="ilvA_2Cterm"/>
    <property type="match status" value="1"/>
</dbReference>
<keyword evidence="7 13" id="KW-0412">Isoleucine biosynthesis</keyword>
<evidence type="ECO:0000313" key="15">
    <source>
        <dbReference type="EMBL" id="AIL32132.1"/>
    </source>
</evidence>
<accession>A0A077DFI7</accession>
<evidence type="ECO:0000256" key="1">
    <source>
        <dbReference type="ARBA" id="ARBA00001274"/>
    </source>
</evidence>
<reference evidence="15 16" key="1">
    <citation type="journal article" date="2014" name="BMC Genomics">
        <title>A genomic perspective on a new bacterial genus and species from the Alcaligenaceae family, Basilea psittacipulmonis.</title>
        <authorList>
            <person name="Whiteson K.L."/>
            <person name="Hernandez D."/>
            <person name="Lazarevic V."/>
            <person name="Gaia N."/>
            <person name="Farinelli L."/>
            <person name="Francois P."/>
            <person name="Pilo P."/>
            <person name="Frey J."/>
            <person name="Schrenzel J."/>
        </authorList>
    </citation>
    <scope>NUCLEOTIDE SEQUENCE [LARGE SCALE GENOMIC DNA]</scope>
    <source>
        <strain evidence="15 16">DSM 24701</strain>
    </source>
</reference>
<feature type="domain" description="ACT-like" evidence="14">
    <location>
        <begin position="424"/>
        <end position="495"/>
    </location>
</feature>
<dbReference type="InterPro" id="IPR050147">
    <property type="entry name" value="Ser/Thr_Dehydratase"/>
</dbReference>
<dbReference type="EMBL" id="CP009238">
    <property type="protein sequence ID" value="AIL32132.1"/>
    <property type="molecule type" value="Genomic_DNA"/>
</dbReference>
<dbReference type="InterPro" id="IPR038110">
    <property type="entry name" value="TD_ACT-like_sf"/>
</dbReference>
<dbReference type="KEGG" id="bpsi:IX83_01260"/>
<dbReference type="CDD" id="cd01562">
    <property type="entry name" value="Thr-dehyd"/>
    <property type="match status" value="1"/>
</dbReference>
<keyword evidence="10 13" id="KW-0456">Lyase</keyword>
<dbReference type="InterPro" id="IPR036052">
    <property type="entry name" value="TrpB-like_PALP_sf"/>
</dbReference>
<dbReference type="GO" id="GO:0009097">
    <property type="term" value="P:isoleucine biosynthetic process"/>
    <property type="evidence" value="ECO:0007669"/>
    <property type="project" value="UniProtKB-UniRule"/>
</dbReference>
<dbReference type="InterPro" id="IPR005787">
    <property type="entry name" value="Thr_deHydtase_biosynth"/>
</dbReference>
<dbReference type="HOGENOM" id="CLU_021152_6_0_4"/>
<dbReference type="Pfam" id="PF00291">
    <property type="entry name" value="PALP"/>
    <property type="match status" value="1"/>
</dbReference>
<evidence type="ECO:0000256" key="7">
    <source>
        <dbReference type="ARBA" id="ARBA00022624"/>
    </source>
</evidence>
<evidence type="ECO:0000256" key="2">
    <source>
        <dbReference type="ARBA" id="ARBA00001933"/>
    </source>
</evidence>
<comment type="pathway">
    <text evidence="3 13">Amino-acid biosynthesis; L-isoleucine biosynthesis; 2-oxobutanoate from L-threonine: step 1/1.</text>
</comment>
<dbReference type="PROSITE" id="PS51672">
    <property type="entry name" value="ACT_LIKE"/>
    <property type="match status" value="2"/>
</dbReference>
<protein>
    <recommendedName>
        <fullName evidence="13">L-threonine dehydratase</fullName>
        <ecNumber evidence="13">4.3.1.19</ecNumber>
    </recommendedName>
    <alternativeName>
        <fullName evidence="13">Threonine deaminase</fullName>
    </alternativeName>
</protein>
<dbReference type="SUPFAM" id="SSF53686">
    <property type="entry name" value="Tryptophan synthase beta subunit-like PLP-dependent enzymes"/>
    <property type="match status" value="1"/>
</dbReference>